<gene>
    <name evidence="1" type="ORF">MRATA1EN22A_LOCUS14491</name>
</gene>
<organism evidence="1 2">
    <name type="scientific">Rangifer tarandus platyrhynchus</name>
    <name type="common">Svalbard reindeer</name>
    <dbReference type="NCBI Taxonomy" id="3082113"/>
    <lineage>
        <taxon>Eukaryota</taxon>
        <taxon>Metazoa</taxon>
        <taxon>Chordata</taxon>
        <taxon>Craniata</taxon>
        <taxon>Vertebrata</taxon>
        <taxon>Euteleostomi</taxon>
        <taxon>Mammalia</taxon>
        <taxon>Eutheria</taxon>
        <taxon>Laurasiatheria</taxon>
        <taxon>Artiodactyla</taxon>
        <taxon>Ruminantia</taxon>
        <taxon>Pecora</taxon>
        <taxon>Cervidae</taxon>
        <taxon>Odocoileinae</taxon>
        <taxon>Rangifer</taxon>
    </lineage>
</organism>
<evidence type="ECO:0000313" key="2">
    <source>
        <dbReference type="Proteomes" id="UP001162501"/>
    </source>
</evidence>
<evidence type="ECO:0000313" key="1">
    <source>
        <dbReference type="EMBL" id="CAN0259164.1"/>
    </source>
</evidence>
<dbReference type="EMBL" id="OX596108">
    <property type="protein sequence ID" value="CAN0259164.1"/>
    <property type="molecule type" value="Genomic_DNA"/>
</dbReference>
<protein>
    <submittedName>
        <fullName evidence="1">Uncharacterized protein</fullName>
    </submittedName>
</protein>
<name>A0AC59Z6D1_RANTA</name>
<reference evidence="1" key="1">
    <citation type="submission" date="2023-05" db="EMBL/GenBank/DDBJ databases">
        <authorList>
            <consortium name="ELIXIR-Norway"/>
        </authorList>
    </citation>
    <scope>NUCLEOTIDE SEQUENCE</scope>
</reference>
<dbReference type="Proteomes" id="UP001162501">
    <property type="component" value="Chromosome 24"/>
</dbReference>
<accession>A0AC59Z6D1</accession>
<reference evidence="1" key="2">
    <citation type="submission" date="2025-03" db="EMBL/GenBank/DDBJ databases">
        <authorList>
            <consortium name="ELIXIR-Norway"/>
            <consortium name="Elixir Norway"/>
        </authorList>
    </citation>
    <scope>NUCLEOTIDE SEQUENCE</scope>
</reference>
<proteinExistence type="predicted"/>
<sequence>MAQLLKDNQAPRRLPHHGSAFLEHSPPPKRFASSSTLQAAGGRERGGGARAFPEGNAWKLLTPFASVSTGHTDLPGDREMAALFWGPASRNAPLPCDLAPAICDQRGGRLQARRQQSPGLGVGGLGRRHAGVEHKLQRLGRESSPGQDHPDQSRLAADQERQRGVRPRPPTPRPGLCWRLACKRPPR</sequence>